<dbReference type="Pfam" id="PF00583">
    <property type="entry name" value="Acetyltransf_1"/>
    <property type="match status" value="1"/>
</dbReference>
<keyword evidence="3" id="KW-1185">Reference proteome</keyword>
<evidence type="ECO:0000313" key="3">
    <source>
        <dbReference type="Proteomes" id="UP000282311"/>
    </source>
</evidence>
<protein>
    <submittedName>
        <fullName evidence="2">GNAT family N-acetyltransferase</fullName>
    </submittedName>
</protein>
<dbReference type="AlphaFoldDB" id="A0A3B0B6A4"/>
<organism evidence="2 3">
    <name type="scientific">Paenibacillus ginsengarvi</name>
    <dbReference type="NCBI Taxonomy" id="400777"/>
    <lineage>
        <taxon>Bacteria</taxon>
        <taxon>Bacillati</taxon>
        <taxon>Bacillota</taxon>
        <taxon>Bacilli</taxon>
        <taxon>Bacillales</taxon>
        <taxon>Paenibacillaceae</taxon>
        <taxon>Paenibacillus</taxon>
    </lineage>
</organism>
<dbReference type="Gene3D" id="3.40.630.30">
    <property type="match status" value="1"/>
</dbReference>
<dbReference type="RefSeq" id="WP_120751321.1">
    <property type="nucleotide sequence ID" value="NZ_RBAH01000035.1"/>
</dbReference>
<reference evidence="2 3" key="1">
    <citation type="journal article" date="2007" name="Int. J. Syst. Evol. Microbiol.">
        <title>Paenibacillus ginsengarvi sp. nov., isolated from soil from ginseng cultivation.</title>
        <authorList>
            <person name="Yoon M.H."/>
            <person name="Ten L.N."/>
            <person name="Im W.T."/>
        </authorList>
    </citation>
    <scope>NUCLEOTIDE SEQUENCE [LARGE SCALE GENOMIC DNA]</scope>
    <source>
        <strain evidence="2 3">KCTC 13059</strain>
    </source>
</reference>
<dbReference type="Proteomes" id="UP000282311">
    <property type="component" value="Unassembled WGS sequence"/>
</dbReference>
<feature type="domain" description="N-acetyltransferase" evidence="1">
    <location>
        <begin position="17"/>
        <end position="162"/>
    </location>
</feature>
<dbReference type="InterPro" id="IPR016181">
    <property type="entry name" value="Acyl_CoA_acyltransferase"/>
</dbReference>
<gene>
    <name evidence="2" type="ORF">D7M11_31830</name>
</gene>
<comment type="caution">
    <text evidence="2">The sequence shown here is derived from an EMBL/GenBank/DDBJ whole genome shotgun (WGS) entry which is preliminary data.</text>
</comment>
<sequence length="177" mass="20949">MGHFRIYPDQGSEIVLVTLEEVKEDGLGTLQKLLEFAAYDLSEFNRSKISENGSFIFNLDCRQWFEHSAYELFFIRANEELAGFVVIKRLAEEEVYYLNHFFILRRYRRTGIGKQAAIQAFNRYAGNWRVSEFDWNTPAQSFWRAVVKEYTNDTYREVRRKDNKGPAQEFCNIRLGT</sequence>
<dbReference type="SUPFAM" id="SSF55729">
    <property type="entry name" value="Acyl-CoA N-acyltransferases (Nat)"/>
    <property type="match status" value="1"/>
</dbReference>
<dbReference type="InterPro" id="IPR000182">
    <property type="entry name" value="GNAT_dom"/>
</dbReference>
<proteinExistence type="predicted"/>
<name>A0A3B0B6A4_9BACL</name>
<keyword evidence="2" id="KW-0808">Transferase</keyword>
<dbReference type="PROSITE" id="PS51186">
    <property type="entry name" value="GNAT"/>
    <property type="match status" value="1"/>
</dbReference>
<dbReference type="GO" id="GO:0016747">
    <property type="term" value="F:acyltransferase activity, transferring groups other than amino-acyl groups"/>
    <property type="evidence" value="ECO:0007669"/>
    <property type="project" value="InterPro"/>
</dbReference>
<dbReference type="CDD" id="cd04301">
    <property type="entry name" value="NAT_SF"/>
    <property type="match status" value="1"/>
</dbReference>
<evidence type="ECO:0000259" key="1">
    <source>
        <dbReference type="PROSITE" id="PS51186"/>
    </source>
</evidence>
<dbReference type="EMBL" id="RBAH01000035">
    <property type="protein sequence ID" value="RKN66067.1"/>
    <property type="molecule type" value="Genomic_DNA"/>
</dbReference>
<accession>A0A3B0B6A4</accession>
<evidence type="ECO:0000313" key="2">
    <source>
        <dbReference type="EMBL" id="RKN66067.1"/>
    </source>
</evidence>